<evidence type="ECO:0000313" key="1">
    <source>
        <dbReference type="EMBL" id="KKN74174.1"/>
    </source>
</evidence>
<proteinExistence type="predicted"/>
<accession>A0A0F9T4S3</accession>
<dbReference type="EMBL" id="LAZR01000330">
    <property type="protein sequence ID" value="KKN74174.1"/>
    <property type="molecule type" value="Genomic_DNA"/>
</dbReference>
<organism evidence="1">
    <name type="scientific">marine sediment metagenome</name>
    <dbReference type="NCBI Taxonomy" id="412755"/>
    <lineage>
        <taxon>unclassified sequences</taxon>
        <taxon>metagenomes</taxon>
        <taxon>ecological metagenomes</taxon>
    </lineage>
</organism>
<gene>
    <name evidence="1" type="ORF">LCGC14_0392600</name>
</gene>
<comment type="caution">
    <text evidence="1">The sequence shown here is derived from an EMBL/GenBank/DDBJ whole genome shotgun (WGS) entry which is preliminary data.</text>
</comment>
<name>A0A0F9T4S3_9ZZZZ</name>
<sequence>MLESVRRLSHKIKCKLGFHHTAGVQMLWSRDNPNYGGTRLRCTWCDKIIKEEIYD</sequence>
<protein>
    <submittedName>
        <fullName evidence="1">Uncharacterized protein</fullName>
    </submittedName>
</protein>
<reference evidence="1" key="1">
    <citation type="journal article" date="2015" name="Nature">
        <title>Complex archaea that bridge the gap between prokaryotes and eukaryotes.</title>
        <authorList>
            <person name="Spang A."/>
            <person name="Saw J.H."/>
            <person name="Jorgensen S.L."/>
            <person name="Zaremba-Niedzwiedzka K."/>
            <person name="Martijn J."/>
            <person name="Lind A.E."/>
            <person name="van Eijk R."/>
            <person name="Schleper C."/>
            <person name="Guy L."/>
            <person name="Ettema T.J."/>
        </authorList>
    </citation>
    <scope>NUCLEOTIDE SEQUENCE</scope>
</reference>
<dbReference type="AlphaFoldDB" id="A0A0F9T4S3"/>